<evidence type="ECO:0000256" key="3">
    <source>
        <dbReference type="ARBA" id="ARBA00013308"/>
    </source>
</evidence>
<feature type="binding site" evidence="14">
    <location>
        <position position="295"/>
    </location>
    <ligand>
        <name>NAD(+)</name>
        <dbReference type="ChEBI" id="CHEBI:57540"/>
    </ligand>
</feature>
<feature type="binding site" evidence="14">
    <location>
        <begin position="84"/>
        <end position="85"/>
    </location>
    <ligand>
        <name>NAD(+)</name>
        <dbReference type="ChEBI" id="CHEBI:57540"/>
    </ligand>
</feature>
<proteinExistence type="inferred from homology"/>
<evidence type="ECO:0000256" key="15">
    <source>
        <dbReference type="RuleBase" id="RU000618"/>
    </source>
</evidence>
<dbReference type="SMART" id="SM00278">
    <property type="entry name" value="HhH1"/>
    <property type="match status" value="4"/>
</dbReference>
<dbReference type="GO" id="GO:0005829">
    <property type="term" value="C:cytosol"/>
    <property type="evidence" value="ECO:0007669"/>
    <property type="project" value="TreeGrafter"/>
</dbReference>
<dbReference type="Pfam" id="PF12826">
    <property type="entry name" value="HHH_2"/>
    <property type="match status" value="2"/>
</dbReference>
<dbReference type="Pfam" id="PF00533">
    <property type="entry name" value="BRCT"/>
    <property type="match status" value="1"/>
</dbReference>
<keyword evidence="8 14" id="KW-0862">Zinc</keyword>
<dbReference type="InterPro" id="IPR013839">
    <property type="entry name" value="DNAligase_adenylation"/>
</dbReference>
<dbReference type="InterPro" id="IPR012340">
    <property type="entry name" value="NA-bd_OB-fold"/>
</dbReference>
<dbReference type="Proteomes" id="UP000051634">
    <property type="component" value="Unassembled WGS sequence"/>
</dbReference>
<organism evidence="18 21">
    <name type="scientific">endosymbiont of Ridgeia piscesae</name>
    <dbReference type="NCBI Taxonomy" id="54398"/>
    <lineage>
        <taxon>Bacteria</taxon>
        <taxon>Pseudomonadati</taxon>
        <taxon>Pseudomonadota</taxon>
        <taxon>Gammaproteobacteria</taxon>
        <taxon>sulfur-oxidizing symbionts</taxon>
    </lineage>
</organism>
<gene>
    <name evidence="14" type="primary">ligA</name>
    <name evidence="18" type="ORF">Ga0074115_13121</name>
    <name evidence="19" type="ORF">Ga0076813_16423</name>
</gene>
<evidence type="ECO:0000256" key="16">
    <source>
        <dbReference type="SAM" id="Coils"/>
    </source>
</evidence>
<evidence type="ECO:0000313" key="19">
    <source>
        <dbReference type="EMBL" id="KRT59980.1"/>
    </source>
</evidence>
<evidence type="ECO:0000256" key="8">
    <source>
        <dbReference type="ARBA" id="ARBA00022833"/>
    </source>
</evidence>
<dbReference type="Pfam" id="PF03120">
    <property type="entry name" value="OB_DNA_ligase"/>
    <property type="match status" value="1"/>
</dbReference>
<keyword evidence="4 14" id="KW-0436">Ligase</keyword>
<keyword evidence="14" id="KW-0464">Manganese</keyword>
<dbReference type="GO" id="GO:0003677">
    <property type="term" value="F:DNA binding"/>
    <property type="evidence" value="ECO:0007669"/>
    <property type="project" value="InterPro"/>
</dbReference>
<dbReference type="Gene3D" id="6.20.10.30">
    <property type="match status" value="1"/>
</dbReference>
<evidence type="ECO:0000256" key="1">
    <source>
        <dbReference type="ARBA" id="ARBA00004067"/>
    </source>
</evidence>
<dbReference type="Gene3D" id="2.40.50.140">
    <property type="entry name" value="Nucleic acid-binding proteins"/>
    <property type="match status" value="1"/>
</dbReference>
<dbReference type="InterPro" id="IPR004150">
    <property type="entry name" value="NAD_DNA_ligase_OB"/>
</dbReference>
<comment type="function">
    <text evidence="1 14">DNA ligase that catalyzes the formation of phosphodiester linkages between 5'-phosphoryl and 3'-hydroxyl groups in double-stranded DNA using NAD as a coenzyme and as the energy source for the reaction. It is essential for DNA replication and repair of damaged DNA.</text>
</comment>
<dbReference type="SMART" id="SM00532">
    <property type="entry name" value="LIGANc"/>
    <property type="match status" value="1"/>
</dbReference>
<comment type="caution">
    <text evidence="18">The sequence shown here is derived from an EMBL/GenBank/DDBJ whole genome shotgun (WGS) entry which is preliminary data.</text>
</comment>
<comment type="similarity">
    <text evidence="13 14">Belongs to the NAD-dependent DNA ligase family. LigA subfamily.</text>
</comment>
<evidence type="ECO:0000256" key="10">
    <source>
        <dbReference type="ARBA" id="ARBA00023027"/>
    </source>
</evidence>
<feature type="domain" description="BRCT" evidence="17">
    <location>
        <begin position="674"/>
        <end position="749"/>
    </location>
</feature>
<dbReference type="FunFam" id="2.40.50.140:FF:000012">
    <property type="entry name" value="DNA ligase"/>
    <property type="match status" value="1"/>
</dbReference>
<dbReference type="SUPFAM" id="SSF50249">
    <property type="entry name" value="Nucleic acid-binding proteins"/>
    <property type="match status" value="1"/>
</dbReference>
<evidence type="ECO:0000256" key="5">
    <source>
        <dbReference type="ARBA" id="ARBA00022705"/>
    </source>
</evidence>
<dbReference type="EMBL" id="LMXI01000052">
    <property type="protein sequence ID" value="KRT59980.1"/>
    <property type="molecule type" value="Genomic_DNA"/>
</dbReference>
<feature type="binding site" evidence="14">
    <location>
        <position position="413"/>
    </location>
    <ligand>
        <name>Zn(2+)</name>
        <dbReference type="ChEBI" id="CHEBI:29105"/>
    </ligand>
</feature>
<dbReference type="SUPFAM" id="SSF56091">
    <property type="entry name" value="DNA ligase/mRNA capping enzyme, catalytic domain"/>
    <property type="match status" value="1"/>
</dbReference>
<dbReference type="Pfam" id="PF14520">
    <property type="entry name" value="HHH_5"/>
    <property type="match status" value="1"/>
</dbReference>
<evidence type="ECO:0000256" key="9">
    <source>
        <dbReference type="ARBA" id="ARBA00022842"/>
    </source>
</evidence>
<dbReference type="PANTHER" id="PTHR23389">
    <property type="entry name" value="CHROMOSOME TRANSMISSION FIDELITY FACTOR 18"/>
    <property type="match status" value="1"/>
</dbReference>
<dbReference type="CDD" id="cd00114">
    <property type="entry name" value="LIGANc"/>
    <property type="match status" value="1"/>
</dbReference>
<dbReference type="Gene3D" id="1.10.287.610">
    <property type="entry name" value="Helix hairpin bin"/>
    <property type="match status" value="1"/>
</dbReference>
<evidence type="ECO:0000313" key="18">
    <source>
        <dbReference type="EMBL" id="KRT56072.1"/>
    </source>
</evidence>
<dbReference type="PIRSF" id="PIRSF001604">
    <property type="entry name" value="LigA"/>
    <property type="match status" value="1"/>
</dbReference>
<dbReference type="InterPro" id="IPR013840">
    <property type="entry name" value="DNAligase_N"/>
</dbReference>
<dbReference type="InterPro" id="IPR036420">
    <property type="entry name" value="BRCT_dom_sf"/>
</dbReference>
<dbReference type="PROSITE" id="PS50172">
    <property type="entry name" value="BRCT"/>
    <property type="match status" value="1"/>
</dbReference>
<dbReference type="GO" id="GO:0006281">
    <property type="term" value="P:DNA repair"/>
    <property type="evidence" value="ECO:0007669"/>
    <property type="project" value="UniProtKB-KW"/>
</dbReference>
<comment type="cofactor">
    <cofactor evidence="14">
        <name>Mg(2+)</name>
        <dbReference type="ChEBI" id="CHEBI:18420"/>
    </cofactor>
    <cofactor evidence="14">
        <name>Mn(2+)</name>
        <dbReference type="ChEBI" id="CHEBI:29035"/>
    </cofactor>
</comment>
<dbReference type="PROSITE" id="PS01055">
    <property type="entry name" value="DNA_LIGASE_N1"/>
    <property type="match status" value="1"/>
</dbReference>
<dbReference type="EMBL" id="LDXT01000066">
    <property type="protein sequence ID" value="KRT56072.1"/>
    <property type="molecule type" value="Genomic_DNA"/>
</dbReference>
<dbReference type="PATRIC" id="fig|54398.3.peg.1956"/>
<protein>
    <recommendedName>
        <fullName evidence="3 14">DNA ligase</fullName>
        <ecNumber evidence="2 14">6.5.1.2</ecNumber>
    </recommendedName>
    <alternativeName>
        <fullName evidence="14">Polydeoxyribonucleotide synthase [NAD(+)]</fullName>
    </alternativeName>
</protein>
<dbReference type="InterPro" id="IPR001357">
    <property type="entry name" value="BRCT_dom"/>
</dbReference>
<dbReference type="NCBIfam" id="NF005932">
    <property type="entry name" value="PRK07956.1"/>
    <property type="match status" value="1"/>
</dbReference>
<evidence type="ECO:0000256" key="13">
    <source>
        <dbReference type="ARBA" id="ARBA00060881"/>
    </source>
</evidence>
<feature type="binding site" evidence="14">
    <location>
        <position position="178"/>
    </location>
    <ligand>
        <name>NAD(+)</name>
        <dbReference type="ChEBI" id="CHEBI:57540"/>
    </ligand>
</feature>
<dbReference type="FunFam" id="1.10.150.20:FF:000007">
    <property type="entry name" value="DNA ligase"/>
    <property type="match status" value="1"/>
</dbReference>
<keyword evidence="5 14" id="KW-0235">DNA replication</keyword>
<dbReference type="STRING" id="54398.Ga0074115_13121"/>
<evidence type="ECO:0000259" key="17">
    <source>
        <dbReference type="PROSITE" id="PS50172"/>
    </source>
</evidence>
<name>A0A0T5YZK1_9GAMM</name>
<feature type="binding site" evidence="14">
    <location>
        <position position="319"/>
    </location>
    <ligand>
        <name>NAD(+)</name>
        <dbReference type="ChEBI" id="CHEBI:57540"/>
    </ligand>
</feature>
<keyword evidence="7 14" id="KW-0227">DNA damage</keyword>
<reference evidence="20 21" key="1">
    <citation type="submission" date="2015-11" db="EMBL/GenBank/DDBJ databases">
        <title>The genome of Candidatus Endoriftia persephone in Ridgeia piscesae and population structure of the North Eastern Pacific vestimentiferan symbionts.</title>
        <authorList>
            <person name="Perez M."/>
            <person name="Juniper K.S."/>
        </authorList>
    </citation>
    <scope>NUCLEOTIDE SEQUENCE [LARGE SCALE GENOMIC DNA]</scope>
    <source>
        <strain evidence="19">Ind10</strain>
        <strain evidence="18">Ind11</strain>
    </source>
</reference>
<dbReference type="GO" id="GO:0003911">
    <property type="term" value="F:DNA ligase (NAD+) activity"/>
    <property type="evidence" value="ECO:0007669"/>
    <property type="project" value="UniProtKB-UniRule"/>
</dbReference>
<evidence type="ECO:0000313" key="21">
    <source>
        <dbReference type="Proteomes" id="UP000051634"/>
    </source>
</evidence>
<feature type="active site" description="N6-AMP-lysine intermediate" evidence="14">
    <location>
        <position position="120"/>
    </location>
</feature>
<dbReference type="PROSITE" id="PS01056">
    <property type="entry name" value="DNA_LIGASE_N2"/>
    <property type="match status" value="1"/>
</dbReference>
<dbReference type="Pfam" id="PF03119">
    <property type="entry name" value="DNA_ligase_ZBD"/>
    <property type="match status" value="1"/>
</dbReference>
<dbReference type="AlphaFoldDB" id="A0A0T5YZK1"/>
<evidence type="ECO:0000256" key="14">
    <source>
        <dbReference type="HAMAP-Rule" id="MF_01588"/>
    </source>
</evidence>
<keyword evidence="21" id="KW-1185">Reference proteome</keyword>
<dbReference type="InterPro" id="IPR018239">
    <property type="entry name" value="DNA_ligase_AS"/>
</dbReference>
<evidence type="ECO:0000256" key="12">
    <source>
        <dbReference type="ARBA" id="ARBA00034005"/>
    </source>
</evidence>
<evidence type="ECO:0000256" key="6">
    <source>
        <dbReference type="ARBA" id="ARBA00022723"/>
    </source>
</evidence>
<dbReference type="SUPFAM" id="SSF52113">
    <property type="entry name" value="BRCT domain"/>
    <property type="match status" value="1"/>
</dbReference>
<evidence type="ECO:0000256" key="2">
    <source>
        <dbReference type="ARBA" id="ARBA00012722"/>
    </source>
</evidence>
<dbReference type="HAMAP" id="MF_01588">
    <property type="entry name" value="DNA_ligase_A"/>
    <property type="match status" value="1"/>
</dbReference>
<dbReference type="InterPro" id="IPR003583">
    <property type="entry name" value="Hlx-hairpin-Hlx_DNA-bd_motif"/>
</dbReference>
<dbReference type="SUPFAM" id="SSF47781">
    <property type="entry name" value="RuvA domain 2-like"/>
    <property type="match status" value="2"/>
</dbReference>
<comment type="catalytic activity">
    <reaction evidence="12 14 15">
        <text>NAD(+) + (deoxyribonucleotide)n-3'-hydroxyl + 5'-phospho-(deoxyribonucleotide)m = (deoxyribonucleotide)n+m + AMP + beta-nicotinamide D-nucleotide.</text>
        <dbReference type="EC" id="6.5.1.2"/>
    </reaction>
</comment>
<feature type="binding site" evidence="14">
    <location>
        <position position="118"/>
    </location>
    <ligand>
        <name>NAD(+)</name>
        <dbReference type="ChEBI" id="CHEBI:57540"/>
    </ligand>
</feature>
<dbReference type="Gene3D" id="3.40.50.10190">
    <property type="entry name" value="BRCT domain"/>
    <property type="match status" value="1"/>
</dbReference>
<keyword evidence="9 14" id="KW-0460">Magnesium</keyword>
<dbReference type="InterPro" id="IPR041663">
    <property type="entry name" value="DisA/LigA_HHH"/>
</dbReference>
<dbReference type="InterPro" id="IPR001679">
    <property type="entry name" value="DNA_ligase"/>
</dbReference>
<feature type="binding site" evidence="14">
    <location>
        <begin position="35"/>
        <end position="39"/>
    </location>
    <ligand>
        <name>NAD(+)</name>
        <dbReference type="ChEBI" id="CHEBI:57540"/>
    </ligand>
</feature>
<feature type="binding site" evidence="14">
    <location>
        <position position="416"/>
    </location>
    <ligand>
        <name>Zn(2+)</name>
        <dbReference type="ChEBI" id="CHEBI:29105"/>
    </ligand>
</feature>
<dbReference type="GO" id="GO:0046872">
    <property type="term" value="F:metal ion binding"/>
    <property type="evidence" value="ECO:0007669"/>
    <property type="project" value="UniProtKB-KW"/>
</dbReference>
<evidence type="ECO:0000256" key="7">
    <source>
        <dbReference type="ARBA" id="ARBA00022763"/>
    </source>
</evidence>
<dbReference type="FunFam" id="3.30.470.30:FF:000001">
    <property type="entry name" value="DNA ligase"/>
    <property type="match status" value="1"/>
</dbReference>
<dbReference type="OrthoDB" id="9759736at2"/>
<dbReference type="InterPro" id="IPR004149">
    <property type="entry name" value="Znf_DNAligase_C4"/>
</dbReference>
<evidence type="ECO:0000313" key="20">
    <source>
        <dbReference type="Proteomes" id="UP000051276"/>
    </source>
</evidence>
<feature type="binding site" evidence="14">
    <location>
        <position position="437"/>
    </location>
    <ligand>
        <name>Zn(2+)</name>
        <dbReference type="ChEBI" id="CHEBI:29105"/>
    </ligand>
</feature>
<dbReference type="InterPro" id="IPR033136">
    <property type="entry name" value="DNA_ligase_CS"/>
</dbReference>
<accession>A0A0T5YZK1</accession>
<keyword evidence="11 14" id="KW-0234">DNA repair</keyword>
<evidence type="ECO:0000256" key="4">
    <source>
        <dbReference type="ARBA" id="ARBA00022598"/>
    </source>
</evidence>
<dbReference type="GO" id="GO:0006260">
    <property type="term" value="P:DNA replication"/>
    <property type="evidence" value="ECO:0007669"/>
    <property type="project" value="UniProtKB-KW"/>
</dbReference>
<keyword evidence="6 14" id="KW-0479">Metal-binding</keyword>
<feature type="coiled-coil region" evidence="16">
    <location>
        <begin position="4"/>
        <end position="58"/>
    </location>
</feature>
<sequence length="758" mass="83187">MSQGSEAEAQIEALREQIRFHNRQYYVYDAPQIPDAEYDRLMRQLQVLEAEHPELLSDDSPTQRVGGEPLQGFAEVHHRVAMLSLDNAFNAQEIREFDRRVRDRLRLATDASLIYAAEPKLDGLAISLRYEQGRLVQAATRGDGSSGEDVSSNVRTIKAIPLRLIGDDVPPVLEVRGEIFMPKAGFARLNEAARQQGEKEFVNPRNAAAGSLRQLDPRITAQRPLAFFCYGFGEIAGGPLEQSQSQSILRLRDWGLPVSPLLEQVDGVDGIVDYYQRIEAQREYLNYEIDGVVFKVDLFEQQQQLGFVARAPRWAIAYKFPAQEELTRVEAVEFQVGRTGAITPVARLQPVFVGGVTVSNATLHNMDEVLRKDVRPGDTVYVRRAGDVIPEVVRVLPERRPSDSKPVELPKLCPVCGSEVVRPEGKAVARCSGGLYCPAQRKEAIKHFASRKALDIEGLGDKLVEQLVEQGLVKDPADLFTLSLEELAGLERMAEKSAQNLLDALERSKRTSLARFLFALGIREVGDATAAALARHFRDLQPLMAAERDDFIHDSGIKGVGASTAQAICEALAGPLPAEPLTGGLADWLAGMNVRGLNRAVAERLSERFGSLEALQQATPELLRREQRSLVEGVGPIVADHIVTFFRQPHNQEVIEKLRQVGVNWEEETPPETPAESPLLGKTVVLTGTLSRPRSAIKAELQALGAKVTGSVSKNTDYLIAGAEAGSKLSKAQQLGVEILDEAGLARLLGGASEQSDP</sequence>
<comment type="caution">
    <text evidence="14">Lacks conserved residue(s) required for the propagation of feature annotation.</text>
</comment>
<evidence type="ECO:0000256" key="11">
    <source>
        <dbReference type="ARBA" id="ARBA00023204"/>
    </source>
</evidence>
<feature type="binding site" evidence="14">
    <location>
        <position position="141"/>
    </location>
    <ligand>
        <name>NAD(+)</name>
        <dbReference type="ChEBI" id="CHEBI:57540"/>
    </ligand>
</feature>
<keyword evidence="10 14" id="KW-0520">NAD</keyword>
<dbReference type="EC" id="6.5.1.2" evidence="2 14"/>
<dbReference type="SMART" id="SM00292">
    <property type="entry name" value="BRCT"/>
    <property type="match status" value="1"/>
</dbReference>
<dbReference type="FunFam" id="1.10.287.610:FF:000002">
    <property type="entry name" value="DNA ligase"/>
    <property type="match status" value="1"/>
</dbReference>
<dbReference type="PANTHER" id="PTHR23389:SF9">
    <property type="entry name" value="DNA LIGASE"/>
    <property type="match status" value="1"/>
</dbReference>
<dbReference type="Gene3D" id="1.10.150.20">
    <property type="entry name" value="5' to 3' exonuclease, C-terminal subdomain"/>
    <property type="match status" value="3"/>
</dbReference>
<dbReference type="Pfam" id="PF01653">
    <property type="entry name" value="DNA_ligase_aden"/>
    <property type="match status" value="1"/>
</dbReference>
<dbReference type="InterPro" id="IPR010994">
    <property type="entry name" value="RuvA_2-like"/>
</dbReference>
<dbReference type="CDD" id="cd17748">
    <property type="entry name" value="BRCT_DNA_ligase_like"/>
    <property type="match status" value="1"/>
</dbReference>
<keyword evidence="16" id="KW-0175">Coiled coil</keyword>
<dbReference type="Gene3D" id="3.30.470.30">
    <property type="entry name" value="DNA ligase/mRNA capping enzyme"/>
    <property type="match status" value="1"/>
</dbReference>
<dbReference type="NCBIfam" id="TIGR00575">
    <property type="entry name" value="dnlj"/>
    <property type="match status" value="1"/>
</dbReference>
<dbReference type="Proteomes" id="UP000051276">
    <property type="component" value="Unassembled WGS sequence"/>
</dbReference>
<dbReference type="RefSeq" id="WP_057957027.1">
    <property type="nucleotide sequence ID" value="NZ_KQ556985.1"/>
</dbReference>